<evidence type="ECO:0000256" key="1">
    <source>
        <dbReference type="SAM" id="Phobius"/>
    </source>
</evidence>
<evidence type="ECO:0000313" key="2">
    <source>
        <dbReference type="EMBL" id="GAA4327311.1"/>
    </source>
</evidence>
<name>A0ABP8GN01_9SPHI</name>
<evidence type="ECO:0000313" key="3">
    <source>
        <dbReference type="Proteomes" id="UP001500582"/>
    </source>
</evidence>
<sequence>MLGLAWSVFIKTKYTAVCTFVLDESDKEGMLGQYSGLASLAGIDLGGSGGGIFKGDNILELYKSRLMLKKTLLTETVINGKKQKLVDRYITSNRLMEEWKDDHIGPVNFNGDPEHFNRTQDSIITDITEKLNKKNLEVGKPDKKLSIIRVAFTAKDEVFAKLFTDQLVKNVNDFYVQTKTKKAALNVSILQHQADSVKRMLNLSISGVASGIDATPNANPALLILKVPSQRKQVDVQANTAIYSEMIKNLEISKISLRQQTPLIQFIDQPVFPLNDNHLSKLKAIVIGGLLAFVFSVIGLLALRLLRSVIMLSK</sequence>
<dbReference type="EMBL" id="BAABFT010000007">
    <property type="protein sequence ID" value="GAA4327311.1"/>
    <property type="molecule type" value="Genomic_DNA"/>
</dbReference>
<keyword evidence="3" id="KW-1185">Reference proteome</keyword>
<evidence type="ECO:0008006" key="4">
    <source>
        <dbReference type="Google" id="ProtNLM"/>
    </source>
</evidence>
<gene>
    <name evidence="2" type="ORF">GCM10023149_30650</name>
</gene>
<reference evidence="3" key="1">
    <citation type="journal article" date="2019" name="Int. J. Syst. Evol. Microbiol.">
        <title>The Global Catalogue of Microorganisms (GCM) 10K type strain sequencing project: providing services to taxonomists for standard genome sequencing and annotation.</title>
        <authorList>
            <consortium name="The Broad Institute Genomics Platform"/>
            <consortium name="The Broad Institute Genome Sequencing Center for Infectious Disease"/>
            <person name="Wu L."/>
            <person name="Ma J."/>
        </authorList>
    </citation>
    <scope>NUCLEOTIDE SEQUENCE [LARGE SCALE GENOMIC DNA]</scope>
    <source>
        <strain evidence="3">JCM 17705</strain>
    </source>
</reference>
<dbReference type="Proteomes" id="UP001500582">
    <property type="component" value="Unassembled WGS sequence"/>
</dbReference>
<keyword evidence="1" id="KW-1133">Transmembrane helix</keyword>
<feature type="transmembrane region" description="Helical" evidence="1">
    <location>
        <begin position="284"/>
        <end position="306"/>
    </location>
</feature>
<comment type="caution">
    <text evidence="2">The sequence shown here is derived from an EMBL/GenBank/DDBJ whole genome shotgun (WGS) entry which is preliminary data.</text>
</comment>
<dbReference type="RefSeq" id="WP_345212000.1">
    <property type="nucleotide sequence ID" value="NZ_BAABFT010000007.1"/>
</dbReference>
<accession>A0ABP8GN01</accession>
<protein>
    <recommendedName>
        <fullName evidence="4">Lipopolysaccharide biosynthesis protein</fullName>
    </recommendedName>
</protein>
<keyword evidence="1" id="KW-0812">Transmembrane</keyword>
<proteinExistence type="predicted"/>
<keyword evidence="1" id="KW-0472">Membrane</keyword>
<organism evidence="2 3">
    <name type="scientific">Mucilaginibacter gynuensis</name>
    <dbReference type="NCBI Taxonomy" id="1302236"/>
    <lineage>
        <taxon>Bacteria</taxon>
        <taxon>Pseudomonadati</taxon>
        <taxon>Bacteroidota</taxon>
        <taxon>Sphingobacteriia</taxon>
        <taxon>Sphingobacteriales</taxon>
        <taxon>Sphingobacteriaceae</taxon>
        <taxon>Mucilaginibacter</taxon>
    </lineage>
</organism>